<dbReference type="PANTHER" id="PTHR48191">
    <property type="entry name" value="PROTEIN HHL1 CHLOROPLASTIC"/>
    <property type="match status" value="1"/>
</dbReference>
<name>A0A1Y5I3C5_OSTTA</name>
<proteinExistence type="predicted"/>
<gene>
    <name evidence="1" type="ORF">BE221DRAFT_187271</name>
</gene>
<dbReference type="PANTHER" id="PTHR48191:SF2">
    <property type="entry name" value="PROTEIN HHL1, CHLOROPLASTIC"/>
    <property type="match status" value="1"/>
</dbReference>
<dbReference type="InterPro" id="IPR045388">
    <property type="entry name" value="HHL1-like"/>
</dbReference>
<sequence>MMSQVEQFMPPIDPDNEQFVIYVRSKRGLKAWYPLNVVTGGSAANTLVKGLDNDMSREMAQKSLQQNIGKAIYKDFEAIEKVARTMPMLKQAKEIEYGFAVLDKKNPRSMFSPASGSVMMIPSEEDCETPADKFQEMGDNLKKMFGQQ</sequence>
<reference evidence="1" key="1">
    <citation type="submission" date="2017-04" db="EMBL/GenBank/DDBJ databases">
        <title>Population genomics of picophytoplankton unveils novel chromosome hypervariability.</title>
        <authorList>
            <consortium name="DOE Joint Genome Institute"/>
            <person name="Blanc-Mathieu R."/>
            <person name="Krasovec M."/>
            <person name="Hebrard M."/>
            <person name="Yau S."/>
            <person name="Desgranges E."/>
            <person name="Martin J."/>
            <person name="Schackwitz W."/>
            <person name="Kuo A."/>
            <person name="Salin G."/>
            <person name="Donnadieu C."/>
            <person name="Desdevises Y."/>
            <person name="Sanchez-Ferandin S."/>
            <person name="Moreau H."/>
            <person name="Rivals E."/>
            <person name="Grigoriev I.V."/>
            <person name="Grimsley N."/>
            <person name="Eyre-Walker A."/>
            <person name="Piganeau G."/>
        </authorList>
    </citation>
    <scope>NUCLEOTIDE SEQUENCE [LARGE SCALE GENOMIC DNA]</scope>
    <source>
        <strain evidence="1">RCC 1115</strain>
    </source>
</reference>
<dbReference type="Pfam" id="PF20133">
    <property type="entry name" value="HHL1-like"/>
    <property type="match status" value="1"/>
</dbReference>
<dbReference type="Proteomes" id="UP000195557">
    <property type="component" value="Unassembled WGS sequence"/>
</dbReference>
<dbReference type="AlphaFoldDB" id="A0A1Y5I3C5"/>
<protein>
    <submittedName>
        <fullName evidence="1">Uncharacterized protein</fullName>
    </submittedName>
</protein>
<dbReference type="eggNOG" id="KOG2089">
    <property type="taxonomic scope" value="Eukaryota"/>
</dbReference>
<organism evidence="1">
    <name type="scientific">Ostreococcus tauri</name>
    <name type="common">Marine green alga</name>
    <dbReference type="NCBI Taxonomy" id="70448"/>
    <lineage>
        <taxon>Eukaryota</taxon>
        <taxon>Viridiplantae</taxon>
        <taxon>Chlorophyta</taxon>
        <taxon>Mamiellophyceae</taxon>
        <taxon>Mamiellales</taxon>
        <taxon>Bathycoccaceae</taxon>
        <taxon>Ostreococcus</taxon>
    </lineage>
</organism>
<dbReference type="EMBL" id="KZ155838">
    <property type="protein sequence ID" value="OUS42573.1"/>
    <property type="molecule type" value="Genomic_DNA"/>
</dbReference>
<evidence type="ECO:0000313" key="1">
    <source>
        <dbReference type="EMBL" id="OUS42573.1"/>
    </source>
</evidence>
<accession>A0A1Y5I3C5</accession>